<name>Q235K3_TETTS</name>
<dbReference type="Proteomes" id="UP000009168">
    <property type="component" value="Unassembled WGS sequence"/>
</dbReference>
<organism evidence="2 3">
    <name type="scientific">Tetrahymena thermophila (strain SB210)</name>
    <dbReference type="NCBI Taxonomy" id="312017"/>
    <lineage>
        <taxon>Eukaryota</taxon>
        <taxon>Sar</taxon>
        <taxon>Alveolata</taxon>
        <taxon>Ciliophora</taxon>
        <taxon>Intramacronucleata</taxon>
        <taxon>Oligohymenophorea</taxon>
        <taxon>Hymenostomatida</taxon>
        <taxon>Tetrahymenina</taxon>
        <taxon>Tetrahymenidae</taxon>
        <taxon>Tetrahymena</taxon>
    </lineage>
</organism>
<evidence type="ECO:0000256" key="1">
    <source>
        <dbReference type="SAM" id="SignalP"/>
    </source>
</evidence>
<reference evidence="3" key="1">
    <citation type="journal article" date="2006" name="PLoS Biol.">
        <title>Macronuclear genome sequence of the ciliate Tetrahymena thermophila, a model eukaryote.</title>
        <authorList>
            <person name="Eisen J.A."/>
            <person name="Coyne R.S."/>
            <person name="Wu M."/>
            <person name="Wu D."/>
            <person name="Thiagarajan M."/>
            <person name="Wortman J.R."/>
            <person name="Badger J.H."/>
            <person name="Ren Q."/>
            <person name="Amedeo P."/>
            <person name="Jones K.M."/>
            <person name="Tallon L.J."/>
            <person name="Delcher A.L."/>
            <person name="Salzberg S.L."/>
            <person name="Silva J.C."/>
            <person name="Haas B.J."/>
            <person name="Majoros W.H."/>
            <person name="Farzad M."/>
            <person name="Carlton J.M."/>
            <person name="Smith R.K. Jr."/>
            <person name="Garg J."/>
            <person name="Pearlman R.E."/>
            <person name="Karrer K.M."/>
            <person name="Sun L."/>
            <person name="Manning G."/>
            <person name="Elde N.C."/>
            <person name="Turkewitz A.P."/>
            <person name="Asai D.J."/>
            <person name="Wilkes D.E."/>
            <person name="Wang Y."/>
            <person name="Cai H."/>
            <person name="Collins K."/>
            <person name="Stewart B.A."/>
            <person name="Lee S.R."/>
            <person name="Wilamowska K."/>
            <person name="Weinberg Z."/>
            <person name="Ruzzo W.L."/>
            <person name="Wloga D."/>
            <person name="Gaertig J."/>
            <person name="Frankel J."/>
            <person name="Tsao C.-C."/>
            <person name="Gorovsky M.A."/>
            <person name="Keeling P.J."/>
            <person name="Waller R.F."/>
            <person name="Patron N.J."/>
            <person name="Cherry J.M."/>
            <person name="Stover N.A."/>
            <person name="Krieger C.J."/>
            <person name="del Toro C."/>
            <person name="Ryder H.F."/>
            <person name="Williamson S.C."/>
            <person name="Barbeau R.A."/>
            <person name="Hamilton E.P."/>
            <person name="Orias E."/>
        </authorList>
    </citation>
    <scope>NUCLEOTIDE SEQUENCE [LARGE SCALE GENOMIC DNA]</scope>
    <source>
        <strain evidence="3">SB210</strain>
    </source>
</reference>
<dbReference type="RefSeq" id="XP_001012443.1">
    <property type="nucleotide sequence ID" value="XM_001012443.1"/>
</dbReference>
<dbReference type="EMBL" id="GG662762">
    <property type="protein sequence ID" value="EAR92198.1"/>
    <property type="molecule type" value="Genomic_DNA"/>
</dbReference>
<dbReference type="HOGENOM" id="CLU_1566033_0_0_1"/>
<accession>Q235K3</accession>
<dbReference type="AlphaFoldDB" id="Q235K3"/>
<evidence type="ECO:0008006" key="4">
    <source>
        <dbReference type="Google" id="ProtNLM"/>
    </source>
</evidence>
<evidence type="ECO:0000313" key="3">
    <source>
        <dbReference type="Proteomes" id="UP000009168"/>
    </source>
</evidence>
<keyword evidence="3" id="KW-1185">Reference proteome</keyword>
<keyword evidence="1" id="KW-0732">Signal</keyword>
<dbReference type="InParanoid" id="Q235K3"/>
<feature type="signal peptide" evidence="1">
    <location>
        <begin position="1"/>
        <end position="21"/>
    </location>
</feature>
<sequence length="179" mass="20356">MRNFLLIILAIQVLSIKGSDSNFSLTIEQINNRIVQPRQDSNCKGSFCFVGDTLFTVQSDGKRITSITLSNSNPQSYNKLVIETCPTQNLLTLNDEDMLRLYAKTKSECYPFTNFMGVNKYQGLYSFVINALLADQQTYQYFDLDINLKNSQDKSDTSSSSNSYIQKMSILMIALYMLI</sequence>
<protein>
    <recommendedName>
        <fullName evidence="4">Transmembrane protein</fullName>
    </recommendedName>
</protein>
<dbReference type="KEGG" id="tet:TTHERM_01031270"/>
<gene>
    <name evidence="2" type="ORF">TTHERM_01031270</name>
</gene>
<feature type="chain" id="PRO_5004201586" description="Transmembrane protein" evidence="1">
    <location>
        <begin position="22"/>
        <end position="179"/>
    </location>
</feature>
<evidence type="ECO:0000313" key="2">
    <source>
        <dbReference type="EMBL" id="EAR92198.1"/>
    </source>
</evidence>
<proteinExistence type="predicted"/>
<dbReference type="GeneID" id="7843023"/>